<evidence type="ECO:0000313" key="4">
    <source>
        <dbReference type="Proteomes" id="UP000254133"/>
    </source>
</evidence>
<evidence type="ECO:0000313" key="2">
    <source>
        <dbReference type="EMBL" id="STY90665.1"/>
    </source>
</evidence>
<dbReference type="EMBL" id="UGPZ01000002">
    <property type="protein sequence ID" value="STY90665.1"/>
    <property type="molecule type" value="Genomic_DNA"/>
</dbReference>
<dbReference type="EMBL" id="UGPZ01000002">
    <property type="protein sequence ID" value="STY91109.1"/>
    <property type="molecule type" value="Genomic_DNA"/>
</dbReference>
<organism evidence="3 4">
    <name type="scientific">Moraxella bovis</name>
    <dbReference type="NCBI Taxonomy" id="476"/>
    <lineage>
        <taxon>Bacteria</taxon>
        <taxon>Pseudomonadati</taxon>
        <taxon>Pseudomonadota</taxon>
        <taxon>Gammaproteobacteria</taxon>
        <taxon>Moraxellales</taxon>
        <taxon>Moraxellaceae</taxon>
        <taxon>Moraxella</taxon>
    </lineage>
</organism>
<dbReference type="Pfam" id="PF13613">
    <property type="entry name" value="HTH_Tnp_4"/>
    <property type="match status" value="1"/>
</dbReference>
<reference evidence="3 4" key="1">
    <citation type="submission" date="2018-06" db="EMBL/GenBank/DDBJ databases">
        <authorList>
            <consortium name="Pathogen Informatics"/>
            <person name="Doyle S."/>
        </authorList>
    </citation>
    <scope>NUCLEOTIDE SEQUENCE [LARGE SCALE GENOMIC DNA]</scope>
    <source>
        <strain evidence="3 4">NCTC9426</strain>
    </source>
</reference>
<dbReference type="InterPro" id="IPR027805">
    <property type="entry name" value="Transposase_HTH_dom"/>
</dbReference>
<dbReference type="AlphaFoldDB" id="A0A378PSH9"/>
<accession>A0A378PSH9</accession>
<protein>
    <recommendedName>
        <fullName evidence="1">Transposase Helix-turn-helix domain-containing protein</fullName>
    </recommendedName>
</protein>
<dbReference type="RefSeq" id="WP_115369097.1">
    <property type="nucleotide sequence ID" value="NZ_UGPZ01000002.1"/>
</dbReference>
<name>A0A378PSH9_MORBO</name>
<dbReference type="Proteomes" id="UP000254133">
    <property type="component" value="Unassembled WGS sequence"/>
</dbReference>
<sequence>MNYEAFTHLSDEKFKRLIGVKREVFNNMLACLEQAQASIHQRGGRKLKIGMPNLLTATLQYFKEYRTYEQIAADFGIHESTLIRKSHWIEDTLSKQGFAIVAQTPTKDDIAIVDVSEVRVNRLKKPSIDVFWQEKASYRKGAMYHRSPQGHLTSRHQHHLNA</sequence>
<evidence type="ECO:0000313" key="3">
    <source>
        <dbReference type="EMBL" id="STY91109.1"/>
    </source>
</evidence>
<feature type="domain" description="Transposase Helix-turn-helix" evidence="1">
    <location>
        <begin position="55"/>
        <end position="96"/>
    </location>
</feature>
<evidence type="ECO:0000259" key="1">
    <source>
        <dbReference type="Pfam" id="PF13613"/>
    </source>
</evidence>
<gene>
    <name evidence="2" type="ORF">NCTC9426_00689</name>
    <name evidence="3" type="ORF">NCTC9426_01143</name>
</gene>
<proteinExistence type="predicted"/>